<keyword evidence="1" id="KW-0472">Membrane</keyword>
<reference evidence="2" key="1">
    <citation type="submission" date="2020-11" db="EMBL/GenBank/DDBJ databases">
        <authorList>
            <consortium name="DOE Joint Genome Institute"/>
            <person name="Ahrendt S."/>
            <person name="Riley R."/>
            <person name="Andreopoulos W."/>
            <person name="Labutti K."/>
            <person name="Pangilinan J."/>
            <person name="Ruiz-Duenas F.J."/>
            <person name="Barrasa J.M."/>
            <person name="Sanchez-Garcia M."/>
            <person name="Camarero S."/>
            <person name="Miyauchi S."/>
            <person name="Serrano A."/>
            <person name="Linde D."/>
            <person name="Babiker R."/>
            <person name="Drula E."/>
            <person name="Ayuso-Fernandez I."/>
            <person name="Pacheco R."/>
            <person name="Padilla G."/>
            <person name="Ferreira P."/>
            <person name="Barriuso J."/>
            <person name="Kellner H."/>
            <person name="Castanera R."/>
            <person name="Alfaro M."/>
            <person name="Ramirez L."/>
            <person name="Pisabarro A.G."/>
            <person name="Kuo A."/>
            <person name="Tritt A."/>
            <person name="Lipzen A."/>
            <person name="He G."/>
            <person name="Yan M."/>
            <person name="Ng V."/>
            <person name="Cullen D."/>
            <person name="Martin F."/>
            <person name="Rosso M.-N."/>
            <person name="Henrissat B."/>
            <person name="Hibbett D."/>
            <person name="Martinez A.T."/>
            <person name="Grigoriev I.V."/>
        </authorList>
    </citation>
    <scope>NUCLEOTIDE SEQUENCE</scope>
    <source>
        <strain evidence="2">AH 40177</strain>
    </source>
</reference>
<evidence type="ECO:0000256" key="1">
    <source>
        <dbReference type="SAM" id="Phobius"/>
    </source>
</evidence>
<accession>A0A9P5TWB1</accession>
<keyword evidence="3" id="KW-1185">Reference proteome</keyword>
<name>A0A9P5TWB1_9AGAR</name>
<dbReference type="Proteomes" id="UP000772434">
    <property type="component" value="Unassembled WGS sequence"/>
</dbReference>
<feature type="transmembrane region" description="Helical" evidence="1">
    <location>
        <begin position="20"/>
        <end position="41"/>
    </location>
</feature>
<keyword evidence="1" id="KW-1133">Transmembrane helix</keyword>
<comment type="caution">
    <text evidence="2">The sequence shown here is derived from an EMBL/GenBank/DDBJ whole genome shotgun (WGS) entry which is preliminary data.</text>
</comment>
<proteinExistence type="predicted"/>
<evidence type="ECO:0000313" key="3">
    <source>
        <dbReference type="Proteomes" id="UP000772434"/>
    </source>
</evidence>
<dbReference type="EMBL" id="JADNRY010000507">
    <property type="protein sequence ID" value="KAF9046076.1"/>
    <property type="molecule type" value="Genomic_DNA"/>
</dbReference>
<dbReference type="AlphaFoldDB" id="A0A9P5TWB1"/>
<evidence type="ECO:0000313" key="2">
    <source>
        <dbReference type="EMBL" id="KAF9046076.1"/>
    </source>
</evidence>
<sequence>MYFDARLTCLTPNSTYRKFSVQWILFCHMAFIYISLLPVLYPRTLLPWVLLFVGGGGSACTASFGVFNGSIDNFNIYCPF</sequence>
<keyword evidence="1" id="KW-0812">Transmembrane</keyword>
<feature type="transmembrane region" description="Helical" evidence="1">
    <location>
        <begin position="48"/>
        <end position="67"/>
    </location>
</feature>
<gene>
    <name evidence="2" type="ORF">BDP27DRAFT_1454972</name>
</gene>
<protein>
    <submittedName>
        <fullName evidence="2">Uncharacterized protein</fullName>
    </submittedName>
</protein>
<organism evidence="2 3">
    <name type="scientific">Rhodocollybia butyracea</name>
    <dbReference type="NCBI Taxonomy" id="206335"/>
    <lineage>
        <taxon>Eukaryota</taxon>
        <taxon>Fungi</taxon>
        <taxon>Dikarya</taxon>
        <taxon>Basidiomycota</taxon>
        <taxon>Agaricomycotina</taxon>
        <taxon>Agaricomycetes</taxon>
        <taxon>Agaricomycetidae</taxon>
        <taxon>Agaricales</taxon>
        <taxon>Marasmiineae</taxon>
        <taxon>Omphalotaceae</taxon>
        <taxon>Rhodocollybia</taxon>
    </lineage>
</organism>